<accession>B9L8D6</accession>
<sequence>MKKLVILIFTILIVNAETLNFEIPIEESNNSVQNKTIILDSNNTAYHNEQNNTYKPVTSETDFNDSYISLNTHVELAVVINKNRFFKFIPSLMNSLNAYLAQKGIDYNISLYDIDTNLSDIKAKDIIYFTTDTSKLNEFKDYNKTFYFPLINKNETNITAENLYFGSIDFKSQLDALTSFIDDKTDVITDNTMLSQKLLNYEKNLTYLNNIYRFPNINYQDLNNSFIIFNTSAGKTAQVLSTITQKEITTKLTLTPQIGYDPLMIILTQPADIEKLLIANSIINPPMTINEYANLLSSDIKYNWLNYASCIFANKIYNKQNEEDEFYMSDFNIYIFNNQINYKTQLYRIIDGAFKQVE</sequence>
<evidence type="ECO:0000313" key="1">
    <source>
        <dbReference type="EMBL" id="ACM93551.1"/>
    </source>
</evidence>
<proteinExistence type="predicted"/>
<name>B9L8D6_NAUPA</name>
<dbReference type="STRING" id="598659.NAMH_0476"/>
<dbReference type="OrthoDB" id="5337863at2"/>
<dbReference type="RefSeq" id="WP_015902603.1">
    <property type="nucleotide sequence ID" value="NC_012115.1"/>
</dbReference>
<dbReference type="Proteomes" id="UP000000448">
    <property type="component" value="Chromosome"/>
</dbReference>
<dbReference type="AlphaFoldDB" id="B9L8D6"/>
<evidence type="ECO:0000313" key="2">
    <source>
        <dbReference type="Proteomes" id="UP000000448"/>
    </source>
</evidence>
<reference evidence="1 2" key="1">
    <citation type="journal article" date="2009" name="PLoS Genet.">
        <title>Adaptations to submarine hydrothermal environments exemplified by the genome of Nautilia profundicola.</title>
        <authorList>
            <person name="Campbell B.J."/>
            <person name="Smith J.L."/>
            <person name="Hanson T.E."/>
            <person name="Klotz M.G."/>
            <person name="Stein L.Y."/>
            <person name="Lee C.K."/>
            <person name="Wu D."/>
            <person name="Robinson J.M."/>
            <person name="Khouri H.M."/>
            <person name="Eisen J.A."/>
            <person name="Cary S.C."/>
        </authorList>
    </citation>
    <scope>NUCLEOTIDE SEQUENCE [LARGE SCALE GENOMIC DNA]</scope>
    <source>
        <strain evidence="2">ATCC BAA-1463 / DSM 18972 / AmH</strain>
    </source>
</reference>
<protein>
    <recommendedName>
        <fullName evidence="3">Periplasmic protein</fullName>
    </recommendedName>
</protein>
<dbReference type="KEGG" id="nam:NAMH_0476"/>
<gene>
    <name evidence="1" type="ordered locus">NAMH_0476</name>
</gene>
<evidence type="ECO:0008006" key="3">
    <source>
        <dbReference type="Google" id="ProtNLM"/>
    </source>
</evidence>
<dbReference type="EMBL" id="CP001279">
    <property type="protein sequence ID" value="ACM93551.1"/>
    <property type="molecule type" value="Genomic_DNA"/>
</dbReference>
<keyword evidence="2" id="KW-1185">Reference proteome</keyword>
<organism evidence="1 2">
    <name type="scientific">Nautilia profundicola (strain ATCC BAA-1463 / DSM 18972 / AmH)</name>
    <dbReference type="NCBI Taxonomy" id="598659"/>
    <lineage>
        <taxon>Bacteria</taxon>
        <taxon>Pseudomonadati</taxon>
        <taxon>Campylobacterota</taxon>
        <taxon>Epsilonproteobacteria</taxon>
        <taxon>Nautiliales</taxon>
        <taxon>Nautiliaceae</taxon>
        <taxon>Nautilia</taxon>
    </lineage>
</organism>
<dbReference type="eggNOG" id="COG0683">
    <property type="taxonomic scope" value="Bacteria"/>
</dbReference>
<dbReference type="HOGENOM" id="CLU_051001_0_0_7"/>